<dbReference type="NCBIfam" id="NF005306">
    <property type="entry name" value="PRK06837.1"/>
    <property type="match status" value="1"/>
</dbReference>
<dbReference type="InterPro" id="IPR033687">
    <property type="entry name" value="YodQ-like"/>
</dbReference>
<evidence type="ECO:0000256" key="1">
    <source>
        <dbReference type="ARBA" id="ARBA00001941"/>
    </source>
</evidence>
<gene>
    <name evidence="9" type="ORF">SAMN05444164_1825</name>
</gene>
<proteinExistence type="inferred from homology"/>
<keyword evidence="6" id="KW-0862">Zinc</keyword>
<evidence type="ECO:0000313" key="9">
    <source>
        <dbReference type="EMBL" id="SEC43278.1"/>
    </source>
</evidence>
<dbReference type="SUPFAM" id="SSF55031">
    <property type="entry name" value="Bacterial exopeptidase dimerisation domain"/>
    <property type="match status" value="1"/>
</dbReference>
<organism evidence="9 10">
    <name type="scientific">Bradyrhizobium erythrophlei</name>
    <dbReference type="NCBI Taxonomy" id="1437360"/>
    <lineage>
        <taxon>Bacteria</taxon>
        <taxon>Pseudomonadati</taxon>
        <taxon>Pseudomonadota</taxon>
        <taxon>Alphaproteobacteria</taxon>
        <taxon>Hyphomicrobiales</taxon>
        <taxon>Nitrobacteraceae</taxon>
        <taxon>Bradyrhizobium</taxon>
    </lineage>
</organism>
<dbReference type="InterPro" id="IPR010182">
    <property type="entry name" value="ArgE/DapE"/>
</dbReference>
<dbReference type="InterPro" id="IPR002933">
    <property type="entry name" value="Peptidase_M20"/>
</dbReference>
<dbReference type="Proteomes" id="UP000198992">
    <property type="component" value="Unassembled WGS sequence"/>
</dbReference>
<evidence type="ECO:0000256" key="2">
    <source>
        <dbReference type="ARBA" id="ARBA00001947"/>
    </source>
</evidence>
<keyword evidence="5" id="KW-0378">Hydrolase</keyword>
<dbReference type="SUPFAM" id="SSF53187">
    <property type="entry name" value="Zn-dependent exopeptidases"/>
    <property type="match status" value="1"/>
</dbReference>
<sequence length="432" mass="47055">MTTETLTKPDQIAAELCAAVDRNFDDQIAFLSRMVQFRSLRGQEAPQQRWLAEQFAKRRYDVDAFSLADVNLMSHPKAAPMDGIDLAGSQQVVATLNSKGGGRSLILQGHIDVVPEGPADLWDQPPFSGAVHDGWMFGRGAQDMKAGVSAMIFALDAFRDAGYAPGARVHLQTVTEEESTGNGALSTLMRGYRADACLIPEPTGHTLTRAQVGAVWFRLRVRGTPVHVAYSEAGTSAILSAMHLVRAFQDYTKALNARALDNSWFRSVKNPIKFNVGIIKGGDWASSTAAWCELDCRLGLLPGETPQQAMRGIEECLTEAHKADDFLSDNPAELVWSGFQADPAVCEPGSEAEAALSAAHHSVFQVPMQERLSTAVNDTRYYCVDYGIPALCYGPYGIGPHAFNERVELDSLRKTTQSIALFVANWCGVMRA</sequence>
<keyword evidence="7" id="KW-0170">Cobalt</keyword>
<dbReference type="Gene3D" id="3.40.630.10">
    <property type="entry name" value="Zn peptidases"/>
    <property type="match status" value="1"/>
</dbReference>
<dbReference type="Pfam" id="PF01546">
    <property type="entry name" value="Peptidase_M20"/>
    <property type="match status" value="1"/>
</dbReference>
<name>A0A1H4SGR5_9BRAD</name>
<dbReference type="Gene3D" id="3.30.70.360">
    <property type="match status" value="1"/>
</dbReference>
<dbReference type="RefSeq" id="WP_092115205.1">
    <property type="nucleotide sequence ID" value="NZ_FNTH01000001.1"/>
</dbReference>
<protein>
    <submittedName>
        <fullName evidence="9">Acetylornithine deacetylase</fullName>
    </submittedName>
</protein>
<dbReference type="NCBIfam" id="TIGR01910">
    <property type="entry name" value="DapE-ArgE"/>
    <property type="match status" value="1"/>
</dbReference>
<dbReference type="EMBL" id="FNTH01000001">
    <property type="protein sequence ID" value="SEC43278.1"/>
    <property type="molecule type" value="Genomic_DNA"/>
</dbReference>
<evidence type="ECO:0000256" key="5">
    <source>
        <dbReference type="ARBA" id="ARBA00022801"/>
    </source>
</evidence>
<evidence type="ECO:0000313" key="10">
    <source>
        <dbReference type="Proteomes" id="UP000198992"/>
    </source>
</evidence>
<dbReference type="PANTHER" id="PTHR43808">
    <property type="entry name" value="ACETYLORNITHINE DEACETYLASE"/>
    <property type="match status" value="1"/>
</dbReference>
<dbReference type="AlphaFoldDB" id="A0A1H4SGR5"/>
<evidence type="ECO:0000256" key="7">
    <source>
        <dbReference type="ARBA" id="ARBA00023285"/>
    </source>
</evidence>
<evidence type="ECO:0000256" key="3">
    <source>
        <dbReference type="ARBA" id="ARBA00006247"/>
    </source>
</evidence>
<evidence type="ECO:0000256" key="4">
    <source>
        <dbReference type="ARBA" id="ARBA00022723"/>
    </source>
</evidence>
<dbReference type="InterPro" id="IPR011650">
    <property type="entry name" value="Peptidase_M20_dimer"/>
</dbReference>
<evidence type="ECO:0000256" key="6">
    <source>
        <dbReference type="ARBA" id="ARBA00022833"/>
    </source>
</evidence>
<keyword evidence="4" id="KW-0479">Metal-binding</keyword>
<evidence type="ECO:0000259" key="8">
    <source>
        <dbReference type="Pfam" id="PF07687"/>
    </source>
</evidence>
<dbReference type="Pfam" id="PF07687">
    <property type="entry name" value="M20_dimer"/>
    <property type="match status" value="1"/>
</dbReference>
<dbReference type="CDD" id="cd03895">
    <property type="entry name" value="M20_ArgE_DapE-like"/>
    <property type="match status" value="1"/>
</dbReference>
<reference evidence="9 10" key="1">
    <citation type="submission" date="2016-10" db="EMBL/GenBank/DDBJ databases">
        <authorList>
            <person name="de Groot N.N."/>
        </authorList>
    </citation>
    <scope>NUCLEOTIDE SEQUENCE [LARGE SCALE GENOMIC DNA]</scope>
    <source>
        <strain evidence="9 10">MT12</strain>
    </source>
</reference>
<dbReference type="InterPro" id="IPR050072">
    <property type="entry name" value="Peptidase_M20A"/>
</dbReference>
<feature type="domain" description="Peptidase M20 dimerisation" evidence="8">
    <location>
        <begin position="210"/>
        <end position="324"/>
    </location>
</feature>
<comment type="similarity">
    <text evidence="3">Belongs to the peptidase M20A family.</text>
</comment>
<dbReference type="OrthoDB" id="9809784at2"/>
<dbReference type="GO" id="GO:0016787">
    <property type="term" value="F:hydrolase activity"/>
    <property type="evidence" value="ECO:0007669"/>
    <property type="project" value="UniProtKB-KW"/>
</dbReference>
<dbReference type="InterPro" id="IPR036264">
    <property type="entry name" value="Bact_exopeptidase_dim_dom"/>
</dbReference>
<dbReference type="PANTHER" id="PTHR43808:SF25">
    <property type="entry name" value="PEPTIDASE M20 DIMERISATION DOMAIN-CONTAINING PROTEIN"/>
    <property type="match status" value="1"/>
</dbReference>
<dbReference type="GO" id="GO:0046872">
    <property type="term" value="F:metal ion binding"/>
    <property type="evidence" value="ECO:0007669"/>
    <property type="project" value="UniProtKB-KW"/>
</dbReference>
<accession>A0A1H4SGR5</accession>
<comment type="cofactor">
    <cofactor evidence="2">
        <name>Zn(2+)</name>
        <dbReference type="ChEBI" id="CHEBI:29105"/>
    </cofactor>
</comment>
<comment type="cofactor">
    <cofactor evidence="1">
        <name>Co(2+)</name>
        <dbReference type="ChEBI" id="CHEBI:48828"/>
    </cofactor>
</comment>